<evidence type="ECO:0000256" key="1">
    <source>
        <dbReference type="SAM" id="MobiDB-lite"/>
    </source>
</evidence>
<sequence length="99" mass="10561">MEFLLCATLALSLRDARPQTKKRAISVVLKKKEVAVIASRSAPTGGHCAQDRGRVHAGPVSGIGAQRGGRDRVRIRAHGTKAITTLGPVRPRGVDDENK</sequence>
<proteinExistence type="predicted"/>
<organism evidence="2 3">
    <name type="scientific">Pandoravirus celtis</name>
    <dbReference type="NCBI Taxonomy" id="2568002"/>
    <lineage>
        <taxon>Viruses</taxon>
        <taxon>Pandoravirus</taxon>
    </lineage>
</organism>
<dbReference type="Proteomes" id="UP001237152">
    <property type="component" value="Segment"/>
</dbReference>
<evidence type="ECO:0000313" key="2">
    <source>
        <dbReference type="EMBL" id="QBZ81130.1"/>
    </source>
</evidence>
<reference evidence="2" key="1">
    <citation type="journal article" date="2019" name="Front. Microbiol.">
        <title>Pandoravirus Celtis Illustrates the Microevolution Processes at Work in the Giant Pandoraviridae Genomes.</title>
        <authorList>
            <person name="Legendre M."/>
            <person name="Alempic J.M."/>
            <person name="Philippe N."/>
            <person name="Lartigue A."/>
            <person name="Jeudy S."/>
            <person name="Poirot O."/>
            <person name="Ta N.T."/>
            <person name="Nin S."/>
            <person name="Coute Y."/>
            <person name="Abergel C."/>
            <person name="Claverie J.M."/>
        </authorList>
    </citation>
    <scope>NUCLEOTIDE SEQUENCE</scope>
</reference>
<evidence type="ECO:0000313" key="3">
    <source>
        <dbReference type="Proteomes" id="UP001237152"/>
    </source>
</evidence>
<gene>
    <name evidence="2" type="ORF">pclt_cds_536</name>
</gene>
<dbReference type="EMBL" id="MK174290">
    <property type="protein sequence ID" value="QBZ81130.1"/>
    <property type="molecule type" value="Genomic_DNA"/>
</dbReference>
<protein>
    <submittedName>
        <fullName evidence="2">Uncharacterized protein</fullName>
    </submittedName>
</protein>
<feature type="region of interest" description="Disordered" evidence="1">
    <location>
        <begin position="40"/>
        <end position="69"/>
    </location>
</feature>
<accession>A0A4D6EH41</accession>
<name>A0A4D6EH41_9VIRU</name>